<dbReference type="GO" id="GO:0102208">
    <property type="term" value="F:2-polyprenyl-6-hydroxyphenol methylase activity"/>
    <property type="evidence" value="ECO:0007669"/>
    <property type="project" value="UniProtKB-EC"/>
</dbReference>
<keyword evidence="2" id="KW-0489">Methyltransferase</keyword>
<keyword evidence="2" id="KW-0808">Transferase</keyword>
<protein>
    <submittedName>
        <fullName evidence="2">Class I SAM-dependent methyltransferase</fullName>
        <ecNumber evidence="2">2.1.1.222</ecNumber>
        <ecNumber evidence="2">2.1.1.64</ecNumber>
    </submittedName>
</protein>
<gene>
    <name evidence="2" type="ORF">ACFQHW_09390</name>
</gene>
<accession>A0ABW1UPA6</accession>
<comment type="caution">
    <text evidence="2">The sequence shown here is derived from an EMBL/GenBank/DDBJ whole genome shotgun (WGS) entry which is preliminary data.</text>
</comment>
<proteinExistence type="predicted"/>
<dbReference type="EC" id="2.1.1.222" evidence="2"/>
<dbReference type="GO" id="GO:0061542">
    <property type="term" value="F:3-demethylubiquinol 3-O-methyltransferase activity"/>
    <property type="evidence" value="ECO:0007669"/>
    <property type="project" value="UniProtKB-EC"/>
</dbReference>
<keyword evidence="3" id="KW-1185">Reference proteome</keyword>
<dbReference type="EC" id="2.1.1.64" evidence="2"/>
<organism evidence="2 3">
    <name type="scientific">Lapidilactobacillus achengensis</name>
    <dbReference type="NCBI Taxonomy" id="2486000"/>
    <lineage>
        <taxon>Bacteria</taxon>
        <taxon>Bacillati</taxon>
        <taxon>Bacillota</taxon>
        <taxon>Bacilli</taxon>
        <taxon>Lactobacillales</taxon>
        <taxon>Lactobacillaceae</taxon>
        <taxon>Lapidilactobacillus</taxon>
    </lineage>
</organism>
<dbReference type="InterPro" id="IPR041698">
    <property type="entry name" value="Methyltransf_25"/>
</dbReference>
<name>A0ABW1UPA6_9LACO</name>
<dbReference type="InterPro" id="IPR029063">
    <property type="entry name" value="SAM-dependent_MTases_sf"/>
</dbReference>
<reference evidence="3" key="1">
    <citation type="journal article" date="2019" name="Int. J. Syst. Evol. Microbiol.">
        <title>The Global Catalogue of Microorganisms (GCM) 10K type strain sequencing project: providing services to taxonomists for standard genome sequencing and annotation.</title>
        <authorList>
            <consortium name="The Broad Institute Genomics Platform"/>
            <consortium name="The Broad Institute Genome Sequencing Center for Infectious Disease"/>
            <person name="Wu L."/>
            <person name="Ma J."/>
        </authorList>
    </citation>
    <scope>NUCLEOTIDE SEQUENCE [LARGE SCALE GENOMIC DNA]</scope>
    <source>
        <strain evidence="3">CCM 8897</strain>
    </source>
</reference>
<dbReference type="GO" id="GO:0032259">
    <property type="term" value="P:methylation"/>
    <property type="evidence" value="ECO:0007669"/>
    <property type="project" value="UniProtKB-KW"/>
</dbReference>
<dbReference type="EMBL" id="JBHSSM010000021">
    <property type="protein sequence ID" value="MFC6315774.1"/>
    <property type="molecule type" value="Genomic_DNA"/>
</dbReference>
<dbReference type="Proteomes" id="UP001596310">
    <property type="component" value="Unassembled WGS sequence"/>
</dbReference>
<feature type="domain" description="Methyltransferase" evidence="1">
    <location>
        <begin position="53"/>
        <end position="141"/>
    </location>
</feature>
<evidence type="ECO:0000313" key="3">
    <source>
        <dbReference type="Proteomes" id="UP001596310"/>
    </source>
</evidence>
<dbReference type="Pfam" id="PF13649">
    <property type="entry name" value="Methyltransf_25"/>
    <property type="match status" value="1"/>
</dbReference>
<sequence>MKSDDRAAQQQAWDEFAPDYYAAEQASQIAYVPAVLTYLRQQHLLPPAETALLDLGGGTGRFALPLVQQGQAVTVADFSTAMLTILARRWQHLQTKQANQRWGQLTWRQTSWQELVRQQARYPVVFASMLPEVTPAALRQLASLATQRLLIFRLTAVTDDLFTPLWQQLALPPERPEVDGQLMRSYQTALAQDFATVATKTFDFTTTERLAREDLLAYLQDYPEMTAAKLQTAQRALWPQLRQGSLTITEHYQFTLLVAKRA</sequence>
<dbReference type="Gene3D" id="3.40.50.150">
    <property type="entry name" value="Vaccinia Virus protein VP39"/>
    <property type="match status" value="1"/>
</dbReference>
<dbReference type="SUPFAM" id="SSF53335">
    <property type="entry name" value="S-adenosyl-L-methionine-dependent methyltransferases"/>
    <property type="match status" value="1"/>
</dbReference>
<evidence type="ECO:0000259" key="1">
    <source>
        <dbReference type="Pfam" id="PF13649"/>
    </source>
</evidence>
<dbReference type="CDD" id="cd02440">
    <property type="entry name" value="AdoMet_MTases"/>
    <property type="match status" value="1"/>
</dbReference>
<evidence type="ECO:0000313" key="2">
    <source>
        <dbReference type="EMBL" id="MFC6315774.1"/>
    </source>
</evidence>
<dbReference type="RefSeq" id="WP_125601954.1">
    <property type="nucleotide sequence ID" value="NZ_JBHSSM010000021.1"/>
</dbReference>